<feature type="compositionally biased region" description="Gly residues" evidence="1">
    <location>
        <begin position="1"/>
        <end position="10"/>
    </location>
</feature>
<proteinExistence type="predicted"/>
<accession>A0ABP1GDX6</accession>
<evidence type="ECO:0000313" key="3">
    <source>
        <dbReference type="Proteomes" id="UP001497392"/>
    </source>
</evidence>
<feature type="region of interest" description="Disordered" evidence="1">
    <location>
        <begin position="1"/>
        <end position="106"/>
    </location>
</feature>
<evidence type="ECO:0000313" key="2">
    <source>
        <dbReference type="EMBL" id="CAL5228918.1"/>
    </source>
</evidence>
<gene>
    <name evidence="2" type="primary">g12142</name>
    <name evidence="2" type="ORF">VP750_LOCUS10824</name>
</gene>
<organism evidence="2 3">
    <name type="scientific">Coccomyxa viridis</name>
    <dbReference type="NCBI Taxonomy" id="1274662"/>
    <lineage>
        <taxon>Eukaryota</taxon>
        <taxon>Viridiplantae</taxon>
        <taxon>Chlorophyta</taxon>
        <taxon>core chlorophytes</taxon>
        <taxon>Trebouxiophyceae</taxon>
        <taxon>Trebouxiophyceae incertae sedis</taxon>
        <taxon>Coccomyxaceae</taxon>
        <taxon>Coccomyxa</taxon>
    </lineage>
</organism>
<keyword evidence="3" id="KW-1185">Reference proteome</keyword>
<dbReference type="EMBL" id="CAXHTA020000019">
    <property type="protein sequence ID" value="CAL5228918.1"/>
    <property type="molecule type" value="Genomic_DNA"/>
</dbReference>
<sequence length="133" mass="13891">MPGQQYGGQGYQPQQGYGSYYGQSQPGYGSPGYNQSGYGQPGNAPPQGYTSSGYALPSGGYSGQSLNPAQGQPYAPPQGYGGGYTPSYQQDTQRVQGKHHNMAGPALAALGGAAVGALAVHEHDKHKHHHRRD</sequence>
<evidence type="ECO:0000256" key="1">
    <source>
        <dbReference type="SAM" id="MobiDB-lite"/>
    </source>
</evidence>
<feature type="compositionally biased region" description="Low complexity" evidence="1">
    <location>
        <begin position="11"/>
        <end position="33"/>
    </location>
</feature>
<protein>
    <submittedName>
        <fullName evidence="2">G12142 protein</fullName>
    </submittedName>
</protein>
<reference evidence="2 3" key="1">
    <citation type="submission" date="2024-06" db="EMBL/GenBank/DDBJ databases">
        <authorList>
            <person name="Kraege A."/>
            <person name="Thomma B."/>
        </authorList>
    </citation>
    <scope>NUCLEOTIDE SEQUENCE [LARGE SCALE GENOMIC DNA]</scope>
</reference>
<dbReference type="Proteomes" id="UP001497392">
    <property type="component" value="Unassembled WGS sequence"/>
</dbReference>
<comment type="caution">
    <text evidence="2">The sequence shown here is derived from an EMBL/GenBank/DDBJ whole genome shotgun (WGS) entry which is preliminary data.</text>
</comment>
<name>A0ABP1GDX6_9CHLO</name>